<dbReference type="EMBL" id="KZ678497">
    <property type="protein sequence ID" value="PSR81650.1"/>
    <property type="molecule type" value="Genomic_DNA"/>
</dbReference>
<dbReference type="AlphaFoldDB" id="A0A2T3A2F9"/>
<gene>
    <name evidence="1" type="ORF">BD289DRAFT_438769</name>
</gene>
<organism evidence="1 2">
    <name type="scientific">Coniella lustricola</name>
    <dbReference type="NCBI Taxonomy" id="2025994"/>
    <lineage>
        <taxon>Eukaryota</taxon>
        <taxon>Fungi</taxon>
        <taxon>Dikarya</taxon>
        <taxon>Ascomycota</taxon>
        <taxon>Pezizomycotina</taxon>
        <taxon>Sordariomycetes</taxon>
        <taxon>Sordariomycetidae</taxon>
        <taxon>Diaporthales</taxon>
        <taxon>Schizoparmaceae</taxon>
        <taxon>Coniella</taxon>
    </lineage>
</organism>
<keyword evidence="2" id="KW-1185">Reference proteome</keyword>
<sequence length="157" mass="17530">MLGTQRRFAKHASANYRDSALAWAGSPRLPPFSSAVTHCRPSSWARKVRQYEMHGSLGSNKQKLMRQRCSASCLDGTNMHVLLLLFTWLSDANAAGSHSHIRLKSKNKSIVERDDKTIYRLIYWSVSGRHSPRSSLAQLSSMVHNLKLRGPPGASLS</sequence>
<reference evidence="1 2" key="1">
    <citation type="journal article" date="2018" name="Mycol. Prog.">
        <title>Coniella lustricola, a new species from submerged detritus.</title>
        <authorList>
            <person name="Raudabaugh D.B."/>
            <person name="Iturriaga T."/>
            <person name="Carver A."/>
            <person name="Mondo S."/>
            <person name="Pangilinan J."/>
            <person name="Lipzen A."/>
            <person name="He G."/>
            <person name="Amirebrahimi M."/>
            <person name="Grigoriev I.V."/>
            <person name="Miller A.N."/>
        </authorList>
    </citation>
    <scope>NUCLEOTIDE SEQUENCE [LARGE SCALE GENOMIC DNA]</scope>
    <source>
        <strain evidence="1 2">B22-T-1</strain>
    </source>
</reference>
<evidence type="ECO:0000313" key="2">
    <source>
        <dbReference type="Proteomes" id="UP000241462"/>
    </source>
</evidence>
<evidence type="ECO:0000313" key="1">
    <source>
        <dbReference type="EMBL" id="PSR81650.1"/>
    </source>
</evidence>
<protein>
    <submittedName>
        <fullName evidence="1">Uncharacterized protein</fullName>
    </submittedName>
</protein>
<dbReference type="Proteomes" id="UP000241462">
    <property type="component" value="Unassembled WGS sequence"/>
</dbReference>
<proteinExistence type="predicted"/>
<dbReference type="InParanoid" id="A0A2T3A2F9"/>
<name>A0A2T3A2F9_9PEZI</name>
<accession>A0A2T3A2F9</accession>